<dbReference type="EMBL" id="LVJN01000019">
    <property type="protein sequence ID" value="OSM04021.1"/>
    <property type="molecule type" value="Genomic_DNA"/>
</dbReference>
<dbReference type="InterPro" id="IPR003731">
    <property type="entry name" value="Di-Nase_FeMo-co_biosynth"/>
</dbReference>
<dbReference type="Proteomes" id="UP000194003">
    <property type="component" value="Unassembled WGS sequence"/>
</dbReference>
<dbReference type="PANTHER" id="PTHR33937:SF1">
    <property type="entry name" value="IRON-MOLIBDENUM COFACTOR PROCESSING PROTEIN"/>
    <property type="match status" value="1"/>
</dbReference>
<name>A0A1Y2K6G0_9PROT</name>
<dbReference type="InterPro" id="IPR034169">
    <property type="entry name" value="NifX-like"/>
</dbReference>
<evidence type="ECO:0000313" key="6">
    <source>
        <dbReference type="Proteomes" id="UP000194003"/>
    </source>
</evidence>
<feature type="compositionally biased region" description="Basic and acidic residues" evidence="3">
    <location>
        <begin position="118"/>
        <end position="133"/>
    </location>
</feature>
<comment type="similarity">
    <text evidence="1">Belongs to the NifX/NifY family.</text>
</comment>
<dbReference type="InterPro" id="IPR051840">
    <property type="entry name" value="NifX/NifY_domain"/>
</dbReference>
<evidence type="ECO:0000256" key="1">
    <source>
        <dbReference type="ARBA" id="ARBA00010285"/>
    </source>
</evidence>
<dbReference type="SUPFAM" id="SSF53146">
    <property type="entry name" value="Nitrogenase accessory factor-like"/>
    <property type="match status" value="1"/>
</dbReference>
<evidence type="ECO:0000256" key="3">
    <source>
        <dbReference type="SAM" id="MobiDB-lite"/>
    </source>
</evidence>
<gene>
    <name evidence="5" type="ORF">MAIT1_03723</name>
</gene>
<dbReference type="GO" id="GO:0051540">
    <property type="term" value="F:metal cluster binding"/>
    <property type="evidence" value="ECO:0007669"/>
    <property type="project" value="InterPro"/>
</dbReference>
<dbReference type="CDD" id="cd00853">
    <property type="entry name" value="NifX"/>
    <property type="match status" value="1"/>
</dbReference>
<dbReference type="STRING" id="1434232.MAIT1_03723"/>
<accession>A0A1Y2K6G0</accession>
<dbReference type="GO" id="GO:0009399">
    <property type="term" value="P:nitrogen fixation"/>
    <property type="evidence" value="ECO:0007669"/>
    <property type="project" value="InterPro"/>
</dbReference>
<organism evidence="5 6">
    <name type="scientific">Magnetofaba australis IT-1</name>
    <dbReference type="NCBI Taxonomy" id="1434232"/>
    <lineage>
        <taxon>Bacteria</taxon>
        <taxon>Pseudomonadati</taxon>
        <taxon>Pseudomonadota</taxon>
        <taxon>Magnetococcia</taxon>
        <taxon>Magnetococcales</taxon>
        <taxon>Magnetococcaceae</taxon>
        <taxon>Magnetofaba</taxon>
    </lineage>
</organism>
<dbReference type="Pfam" id="PF02579">
    <property type="entry name" value="Nitro_FeMo-Co"/>
    <property type="match status" value="1"/>
</dbReference>
<reference evidence="5 6" key="1">
    <citation type="journal article" date="2016" name="BMC Genomics">
        <title>Combined genomic and structural analyses of a cultured magnetotactic bacterium reveals its niche adaptation to a dynamic environment.</title>
        <authorList>
            <person name="Araujo A.C."/>
            <person name="Morillo V."/>
            <person name="Cypriano J."/>
            <person name="Teixeira L.C."/>
            <person name="Leao P."/>
            <person name="Lyra S."/>
            <person name="Almeida L.G."/>
            <person name="Bazylinski D.A."/>
            <person name="Vasconcellos A.T."/>
            <person name="Abreu F."/>
            <person name="Lins U."/>
        </authorList>
    </citation>
    <scope>NUCLEOTIDE SEQUENCE [LARGE SCALE GENOMIC DNA]</scope>
    <source>
        <strain evidence="5 6">IT-1</strain>
    </source>
</reference>
<dbReference type="AlphaFoldDB" id="A0A1Y2K6G0"/>
<feature type="region of interest" description="Disordered" evidence="3">
    <location>
        <begin position="110"/>
        <end position="141"/>
    </location>
</feature>
<evidence type="ECO:0000259" key="4">
    <source>
        <dbReference type="Pfam" id="PF02579"/>
    </source>
</evidence>
<feature type="domain" description="Dinitrogenase iron-molybdenum cofactor biosynthesis" evidence="4">
    <location>
        <begin position="13"/>
        <end position="104"/>
    </location>
</feature>
<dbReference type="InterPro" id="IPR013480">
    <property type="entry name" value="NifX"/>
</dbReference>
<keyword evidence="2" id="KW-0535">Nitrogen fixation</keyword>
<dbReference type="Gene3D" id="3.30.420.130">
    <property type="entry name" value="Dinitrogenase iron-molybdenum cofactor biosynthesis domain"/>
    <property type="match status" value="1"/>
</dbReference>
<dbReference type="PANTHER" id="PTHR33937">
    <property type="entry name" value="IRON-MOLYBDENUM PROTEIN-RELATED-RELATED"/>
    <property type="match status" value="1"/>
</dbReference>
<comment type="caution">
    <text evidence="5">The sequence shown here is derived from an EMBL/GenBank/DDBJ whole genome shotgun (WGS) entry which is preliminary data.</text>
</comment>
<keyword evidence="6" id="KW-1185">Reference proteome</keyword>
<dbReference type="InterPro" id="IPR036105">
    <property type="entry name" value="DiNase_FeMo-co_biosyn_sf"/>
</dbReference>
<dbReference type="NCBIfam" id="TIGR02663">
    <property type="entry name" value="nifX"/>
    <property type="match status" value="1"/>
</dbReference>
<evidence type="ECO:0000256" key="2">
    <source>
        <dbReference type="ARBA" id="ARBA00023231"/>
    </source>
</evidence>
<proteinExistence type="inferred from homology"/>
<evidence type="ECO:0000313" key="5">
    <source>
        <dbReference type="EMBL" id="OSM04021.1"/>
    </source>
</evidence>
<protein>
    <submittedName>
        <fullName evidence="5">Putative dinitrogenase iron-molybdenum cofactor biosynthesis nifX</fullName>
    </submittedName>
</protein>
<sequence length="141" mass="15500">MGLQVAFATDDLKQVNQHFGATRQLAIYDIDPEAASLKEVAEFASEAMDGNENKLPVRLAALEGCAAVYCLAVGGSAAKQMLARGVNPVRLEHSAQIESLIRDIQHSMQGDPAPWMRRAADAESRRDPGRFEDMLEESWEE</sequence>